<reference evidence="3" key="1">
    <citation type="submission" date="2025-08" db="UniProtKB">
        <authorList>
            <consortium name="RefSeq"/>
        </authorList>
    </citation>
    <scope>IDENTIFICATION</scope>
    <source>
        <tissue evidence="3">Blood</tissue>
    </source>
</reference>
<name>A0A6J2DJM1_ZALCA</name>
<feature type="compositionally biased region" description="Polar residues" evidence="1">
    <location>
        <begin position="1"/>
        <end position="10"/>
    </location>
</feature>
<feature type="region of interest" description="Disordered" evidence="1">
    <location>
        <begin position="1"/>
        <end position="25"/>
    </location>
</feature>
<feature type="compositionally biased region" description="Gly residues" evidence="1">
    <location>
        <begin position="240"/>
        <end position="250"/>
    </location>
</feature>
<dbReference type="Proteomes" id="UP000515165">
    <property type="component" value="Chromosome 2"/>
</dbReference>
<evidence type="ECO:0000313" key="2">
    <source>
        <dbReference type="Proteomes" id="UP000515165"/>
    </source>
</evidence>
<organism evidence="2 3">
    <name type="scientific">Zalophus californianus</name>
    <name type="common">California sealion</name>
    <dbReference type="NCBI Taxonomy" id="9704"/>
    <lineage>
        <taxon>Eukaryota</taxon>
        <taxon>Metazoa</taxon>
        <taxon>Chordata</taxon>
        <taxon>Craniata</taxon>
        <taxon>Vertebrata</taxon>
        <taxon>Euteleostomi</taxon>
        <taxon>Mammalia</taxon>
        <taxon>Eutheria</taxon>
        <taxon>Laurasiatheria</taxon>
        <taxon>Carnivora</taxon>
        <taxon>Caniformia</taxon>
        <taxon>Pinnipedia</taxon>
        <taxon>Otariidae</taxon>
        <taxon>Zalophus</taxon>
    </lineage>
</organism>
<dbReference type="KEGG" id="zca:113925412"/>
<proteinExistence type="predicted"/>
<protein>
    <submittedName>
        <fullName evidence="3">Proline-rich protein 2-like</fullName>
    </submittedName>
</protein>
<keyword evidence="2" id="KW-1185">Reference proteome</keyword>
<dbReference type="RefSeq" id="XP_027455871.2">
    <property type="nucleotide sequence ID" value="XM_027600070.2"/>
</dbReference>
<feature type="region of interest" description="Disordered" evidence="1">
    <location>
        <begin position="311"/>
        <end position="348"/>
    </location>
</feature>
<feature type="compositionally biased region" description="Basic and acidic residues" evidence="1">
    <location>
        <begin position="12"/>
        <end position="21"/>
    </location>
</feature>
<dbReference type="GeneID" id="113925412"/>
<feature type="compositionally biased region" description="Pro residues" evidence="1">
    <location>
        <begin position="184"/>
        <end position="204"/>
    </location>
</feature>
<feature type="compositionally biased region" description="Low complexity" evidence="1">
    <location>
        <begin position="263"/>
        <end position="274"/>
    </location>
</feature>
<dbReference type="AlphaFoldDB" id="A0A6J2DJM1"/>
<feature type="compositionally biased region" description="Low complexity" evidence="1">
    <location>
        <begin position="107"/>
        <end position="121"/>
    </location>
</feature>
<accession>A0A6J2DJM1</accession>
<sequence>MTRKGYTSQRIDILRPREPQGQERAGVPTWLKKTVAGLPGATVWVYLPAGGRRRAALKPAPPAAPEPHRAALRAGALGNRFPGLSQKVWGEGGPHGPTPRACERSSAGAVAAGAQAGAPVAGRREGGRAGAPEAGTDARPAGAGAVLLESRSSRLARPSHAATSGPPRLSDVRTHTPQAHGGPPGAPELPPDLPSALRPNPPLGLPLTAATRPGLSPAGGSRHRTPVPDTGHRTPAARPGRGGGGPGEGRGSAWAQASPRASPNAPHPRAFRAPPRAPPPPVPYNTHPVFSPSLAHPRHLPVQGPALALEVDEATPRPLGPPEAVGEGREGKAEVPASRTGWLDKHSG</sequence>
<feature type="region of interest" description="Disordered" evidence="1">
    <location>
        <begin position="90"/>
        <end position="298"/>
    </location>
</feature>
<gene>
    <name evidence="3" type="primary">LOC113925412</name>
</gene>
<evidence type="ECO:0000256" key="1">
    <source>
        <dbReference type="SAM" id="MobiDB-lite"/>
    </source>
</evidence>
<evidence type="ECO:0000313" key="3">
    <source>
        <dbReference type="RefSeq" id="XP_027455871.2"/>
    </source>
</evidence>